<keyword evidence="1" id="KW-0597">Phosphoprotein</keyword>
<dbReference type="SUPFAM" id="SSF52172">
    <property type="entry name" value="CheY-like"/>
    <property type="match status" value="1"/>
</dbReference>
<dbReference type="EMBL" id="PFIC01000265">
    <property type="protein sequence ID" value="PIX15719.1"/>
    <property type="molecule type" value="Genomic_DNA"/>
</dbReference>
<evidence type="ECO:0000313" key="3">
    <source>
        <dbReference type="EMBL" id="PIX15719.1"/>
    </source>
</evidence>
<dbReference type="Proteomes" id="UP000229297">
    <property type="component" value="Unassembled WGS sequence"/>
</dbReference>
<dbReference type="InterPro" id="IPR052048">
    <property type="entry name" value="ST_Response_Regulator"/>
</dbReference>
<dbReference type="PANTHER" id="PTHR43228:SF1">
    <property type="entry name" value="TWO-COMPONENT RESPONSE REGULATOR ARR22"/>
    <property type="match status" value="1"/>
</dbReference>
<dbReference type="SMART" id="SM00448">
    <property type="entry name" value="REC"/>
    <property type="match status" value="1"/>
</dbReference>
<evidence type="ECO:0000259" key="2">
    <source>
        <dbReference type="PROSITE" id="PS50110"/>
    </source>
</evidence>
<sequence length="128" mass="14540">MKHKNARILIVDDSLFMRRILRKILTCAGYDVVGEATDGTIAVQRYRELKPDLVTMDIVLPDIEMNGIETLKWLISINPEVKIVMISAVGYEELINEVLSIGAKDFVVKPFKPEILIKTIQQVLTERS</sequence>
<dbReference type="Pfam" id="PF00072">
    <property type="entry name" value="Response_reg"/>
    <property type="match status" value="1"/>
</dbReference>
<name>A0A2M7J8H6_9BACT</name>
<dbReference type="InterPro" id="IPR001789">
    <property type="entry name" value="Sig_transdc_resp-reg_receiver"/>
</dbReference>
<protein>
    <submittedName>
        <fullName evidence="3">Two-component system response regulator</fullName>
    </submittedName>
</protein>
<proteinExistence type="predicted"/>
<comment type="caution">
    <text evidence="3">The sequence shown here is derived from an EMBL/GenBank/DDBJ whole genome shotgun (WGS) entry which is preliminary data.</text>
</comment>
<reference evidence="4" key="1">
    <citation type="submission" date="2017-09" db="EMBL/GenBank/DDBJ databases">
        <title>Depth-based differentiation of microbial function through sediment-hosted aquifers and enrichment of novel symbionts in the deep terrestrial subsurface.</title>
        <authorList>
            <person name="Probst A.J."/>
            <person name="Ladd B."/>
            <person name="Jarett J.K."/>
            <person name="Geller-Mcgrath D.E."/>
            <person name="Sieber C.M.K."/>
            <person name="Emerson J.B."/>
            <person name="Anantharaman K."/>
            <person name="Thomas B.C."/>
            <person name="Malmstrom R."/>
            <person name="Stieglmeier M."/>
            <person name="Klingl A."/>
            <person name="Woyke T."/>
            <person name="Ryan C.M."/>
            <person name="Banfield J.F."/>
        </authorList>
    </citation>
    <scope>NUCLEOTIDE SEQUENCE [LARGE SCALE GENOMIC DNA]</scope>
</reference>
<organism evidence="3 4">
    <name type="scientific">Candidatus Desantisbacteria bacterium CG_4_8_14_3_um_filter_40_12</name>
    <dbReference type="NCBI Taxonomy" id="1974545"/>
    <lineage>
        <taxon>Bacteria</taxon>
        <taxon>Candidatus Desantisiibacteriota</taxon>
    </lineage>
</organism>
<evidence type="ECO:0000256" key="1">
    <source>
        <dbReference type="PROSITE-ProRule" id="PRU00169"/>
    </source>
</evidence>
<evidence type="ECO:0000313" key="4">
    <source>
        <dbReference type="Proteomes" id="UP000229297"/>
    </source>
</evidence>
<feature type="modified residue" description="4-aspartylphosphate" evidence="1">
    <location>
        <position position="57"/>
    </location>
</feature>
<dbReference type="PROSITE" id="PS50110">
    <property type="entry name" value="RESPONSE_REGULATORY"/>
    <property type="match status" value="1"/>
</dbReference>
<feature type="domain" description="Response regulatory" evidence="2">
    <location>
        <begin position="7"/>
        <end position="124"/>
    </location>
</feature>
<dbReference type="AlphaFoldDB" id="A0A2M7J8H6"/>
<gene>
    <name evidence="3" type="ORF">COZ71_09700</name>
</gene>
<dbReference type="PANTHER" id="PTHR43228">
    <property type="entry name" value="TWO-COMPONENT RESPONSE REGULATOR"/>
    <property type="match status" value="1"/>
</dbReference>
<dbReference type="GO" id="GO:0000160">
    <property type="term" value="P:phosphorelay signal transduction system"/>
    <property type="evidence" value="ECO:0007669"/>
    <property type="project" value="InterPro"/>
</dbReference>
<accession>A0A2M7J8H6</accession>
<dbReference type="Gene3D" id="3.40.50.2300">
    <property type="match status" value="1"/>
</dbReference>
<dbReference type="InterPro" id="IPR011006">
    <property type="entry name" value="CheY-like_superfamily"/>
</dbReference>